<dbReference type="Proteomes" id="UP000655830">
    <property type="component" value="Unassembled WGS sequence"/>
</dbReference>
<dbReference type="Pfam" id="PF13707">
    <property type="entry name" value="RloB"/>
    <property type="match status" value="1"/>
</dbReference>
<name>A0A926EIK7_9FIRM</name>
<protein>
    <submittedName>
        <fullName evidence="1">RloB domain-containing protein</fullName>
    </submittedName>
</protein>
<dbReference type="InterPro" id="IPR025591">
    <property type="entry name" value="RloB"/>
</dbReference>
<gene>
    <name evidence="1" type="ORF">H8718_15545</name>
</gene>
<dbReference type="RefSeq" id="WP_249333616.1">
    <property type="nucleotide sequence ID" value="NZ_JACRSY010000032.1"/>
</dbReference>
<sequence length="216" mass="25602">MGTDNLHHKRKDKELERKRKRKKVLPYILIVCEGARTEPNYFEWYKENCKQEINIDICGEGKNTLSLVREAIAIKKKIEKEKQIIFDQVWCVFDRDSFEISTYNQAFELAHKNNIKVAYSNECFEVWYLLHFQYFDNEMPRGLVFNKLDNLMKKEYGIAYKKNTHNICELLLGKQLTAIKNAKKLESKCSNIGIVHHQNPSTSVYKLVEELNNYIK</sequence>
<accession>A0A926EIK7</accession>
<organism evidence="1 2">
    <name type="scientific">Zhenhengia yiwuensis</name>
    <dbReference type="NCBI Taxonomy" id="2763666"/>
    <lineage>
        <taxon>Bacteria</taxon>
        <taxon>Bacillati</taxon>
        <taxon>Bacillota</taxon>
        <taxon>Clostridia</taxon>
        <taxon>Lachnospirales</taxon>
        <taxon>Lachnospiraceae</taxon>
        <taxon>Zhenhengia</taxon>
    </lineage>
</organism>
<comment type="caution">
    <text evidence="1">The sequence shown here is derived from an EMBL/GenBank/DDBJ whole genome shotgun (WGS) entry which is preliminary data.</text>
</comment>
<reference evidence="1" key="1">
    <citation type="submission" date="2020-08" db="EMBL/GenBank/DDBJ databases">
        <title>Genome public.</title>
        <authorList>
            <person name="Liu C."/>
            <person name="Sun Q."/>
        </authorList>
    </citation>
    <scope>NUCLEOTIDE SEQUENCE</scope>
    <source>
        <strain evidence="1">NSJ-12</strain>
    </source>
</reference>
<evidence type="ECO:0000313" key="1">
    <source>
        <dbReference type="EMBL" id="MBC8580933.1"/>
    </source>
</evidence>
<evidence type="ECO:0000313" key="2">
    <source>
        <dbReference type="Proteomes" id="UP000655830"/>
    </source>
</evidence>
<dbReference type="EMBL" id="JACRSY010000032">
    <property type="protein sequence ID" value="MBC8580933.1"/>
    <property type="molecule type" value="Genomic_DNA"/>
</dbReference>
<keyword evidence="2" id="KW-1185">Reference proteome</keyword>
<dbReference type="AlphaFoldDB" id="A0A926EIK7"/>
<proteinExistence type="predicted"/>